<organism evidence="2 3">
    <name type="scientific">Neolewinella xylanilytica</name>
    <dbReference type="NCBI Taxonomy" id="1514080"/>
    <lineage>
        <taxon>Bacteria</taxon>
        <taxon>Pseudomonadati</taxon>
        <taxon>Bacteroidota</taxon>
        <taxon>Saprospiria</taxon>
        <taxon>Saprospirales</taxon>
        <taxon>Lewinellaceae</taxon>
        <taxon>Neolewinella</taxon>
    </lineage>
</organism>
<dbReference type="Proteomes" id="UP000237662">
    <property type="component" value="Unassembled WGS sequence"/>
</dbReference>
<dbReference type="PROSITE" id="PS51257">
    <property type="entry name" value="PROKAR_LIPOPROTEIN"/>
    <property type="match status" value="1"/>
</dbReference>
<dbReference type="AlphaFoldDB" id="A0A2S6I5P6"/>
<proteinExistence type="predicted"/>
<feature type="signal peptide" evidence="1">
    <location>
        <begin position="1"/>
        <end position="17"/>
    </location>
</feature>
<name>A0A2S6I5P6_9BACT</name>
<evidence type="ECO:0000313" key="3">
    <source>
        <dbReference type="Proteomes" id="UP000237662"/>
    </source>
</evidence>
<gene>
    <name evidence="2" type="ORF">CLV84_3337</name>
</gene>
<protein>
    <recommendedName>
        <fullName evidence="4">Lipocalin-like domain-containing protein</fullName>
    </recommendedName>
</protein>
<comment type="caution">
    <text evidence="2">The sequence shown here is derived from an EMBL/GenBank/DDBJ whole genome shotgun (WGS) entry which is preliminary data.</text>
</comment>
<sequence length="184" mass="19322">MRYLLLFLSAFLFAACAADVALEDEPIDDIFPVAEPAPAASGADTLSAAAAEAAPTPYGMVIEDEAADQQAKGVAARSAAPALAAQKLLTGSWVNTTDSEEVVEFTPTHYKTYYDGELLVEEDMTFHGNCPEACSGGTGTGAPCFTISGPAQTDCYGIVRLTDDVLELQVLGVSTETVVYRRAD</sequence>
<feature type="chain" id="PRO_5015459893" description="Lipocalin-like domain-containing protein" evidence="1">
    <location>
        <begin position="18"/>
        <end position="184"/>
    </location>
</feature>
<keyword evidence="1" id="KW-0732">Signal</keyword>
<evidence type="ECO:0000313" key="2">
    <source>
        <dbReference type="EMBL" id="PPK86411.1"/>
    </source>
</evidence>
<evidence type="ECO:0008006" key="4">
    <source>
        <dbReference type="Google" id="ProtNLM"/>
    </source>
</evidence>
<dbReference type="RefSeq" id="WP_146088839.1">
    <property type="nucleotide sequence ID" value="NZ_PTJC01000006.1"/>
</dbReference>
<reference evidence="2 3" key="1">
    <citation type="submission" date="2018-02" db="EMBL/GenBank/DDBJ databases">
        <title>Genomic Encyclopedia of Archaeal and Bacterial Type Strains, Phase II (KMG-II): from individual species to whole genera.</title>
        <authorList>
            <person name="Goeker M."/>
        </authorList>
    </citation>
    <scope>NUCLEOTIDE SEQUENCE [LARGE SCALE GENOMIC DNA]</scope>
    <source>
        <strain evidence="2 3">DSM 29526</strain>
    </source>
</reference>
<keyword evidence="3" id="KW-1185">Reference proteome</keyword>
<dbReference type="EMBL" id="PTJC01000006">
    <property type="protein sequence ID" value="PPK86411.1"/>
    <property type="molecule type" value="Genomic_DNA"/>
</dbReference>
<accession>A0A2S6I5P6</accession>
<dbReference type="OrthoDB" id="1496007at2"/>
<evidence type="ECO:0000256" key="1">
    <source>
        <dbReference type="SAM" id="SignalP"/>
    </source>
</evidence>